<dbReference type="AlphaFoldDB" id="A0A7R9A0K6"/>
<feature type="transmembrane region" description="Helical" evidence="2">
    <location>
        <begin position="324"/>
        <end position="342"/>
    </location>
</feature>
<sequence length="564" mass="64180">MDMLPRKCKPIEENEDSLKSQTLQSGRKQWTLQSGPKSSLRRLRSRLAEDGCPESQVILAKQILQEDHENDEFIMDARDSAEVAIYWLLKAANQGNEEAFSLLEECMKTKSGISHHNYIDVKTCLQQSPEERAAFRAAVDIFQSLCRGEDFITSKQLEKRMQEVLQGKGDCLMSASHETLEELYGGEKLTKEHLIQAAASYTRGEMPVLANILKGAQTKSVGSHMYYLMIDSLAWHGWQFVLWFLPINRLQVTVLFLLYYILSTDILAYYLPCVMLYVSLLAAMYLTSEDVIIQACAAFVILIGLFLLLYCGHRDRWNLRRLDLIVKGLCAVSLCLVFFPALRRLSSITTTKSDPLPLLSWNTYNQLCLPRGVFTRAQLQSSCRFLEGALVEWEGTVKDVSLVESPSFINKMLSVLPASLQESIECMLGTPIENNPHTFAHLDCGTEVLNLRKLNVYRNQRCIYRGWDRPEFLITMSMSSGFWNIGSELLLQADHVFQNFTAALCPGDKIFFSATLHSNLGNSRPELIVKGLKWCFSIFFLKENPCSIGVLKPRRARQKEYELV</sequence>
<dbReference type="PRINTS" id="PR02060">
    <property type="entry name" value="WOLFFAMILY"/>
</dbReference>
<dbReference type="EMBL" id="CAJPEV010000485">
    <property type="protein sequence ID" value="CAG0885754.1"/>
    <property type="molecule type" value="Genomic_DNA"/>
</dbReference>
<feature type="domain" description="Wolframin EF-hand" evidence="4">
    <location>
        <begin position="136"/>
        <end position="201"/>
    </location>
</feature>
<dbReference type="PANTHER" id="PTHR13098">
    <property type="entry name" value="WOLFRAMIN"/>
    <property type="match status" value="1"/>
</dbReference>
<evidence type="ECO:0000259" key="4">
    <source>
        <dbReference type="Pfam" id="PF19914"/>
    </source>
</evidence>
<accession>A0A7R9A0K6</accession>
<dbReference type="GO" id="GO:0055074">
    <property type="term" value="P:calcium ion homeostasis"/>
    <property type="evidence" value="ECO:0007669"/>
    <property type="project" value="TreeGrafter"/>
</dbReference>
<protein>
    <recommendedName>
        <fullName evidence="8">Wolframin</fullName>
    </recommendedName>
</protein>
<dbReference type="PANTHER" id="PTHR13098:SF3">
    <property type="entry name" value="WOLFRAMIN"/>
    <property type="match status" value="1"/>
</dbReference>
<dbReference type="InterPro" id="IPR045400">
    <property type="entry name" value="Wolframin_Cys-rich"/>
</dbReference>
<dbReference type="InterPro" id="IPR026209">
    <property type="entry name" value="Wolframin_fam"/>
</dbReference>
<evidence type="ECO:0000313" key="6">
    <source>
        <dbReference type="EMBL" id="CAD7243720.1"/>
    </source>
</evidence>
<evidence type="ECO:0000313" key="7">
    <source>
        <dbReference type="Proteomes" id="UP000677054"/>
    </source>
</evidence>
<dbReference type="InterPro" id="IPR045461">
    <property type="entry name" value="Wolframin_OB_fold"/>
</dbReference>
<evidence type="ECO:0000256" key="2">
    <source>
        <dbReference type="SAM" id="Phobius"/>
    </source>
</evidence>
<keyword evidence="7" id="KW-1185">Reference proteome</keyword>
<keyword evidence="2" id="KW-1133">Transmembrane helix</keyword>
<feature type="region of interest" description="Disordered" evidence="1">
    <location>
        <begin position="1"/>
        <end position="37"/>
    </location>
</feature>
<dbReference type="Pfam" id="PF19914">
    <property type="entry name" value="WEF-hand"/>
    <property type="match status" value="1"/>
</dbReference>
<evidence type="ECO:0000259" key="5">
    <source>
        <dbReference type="Pfam" id="PF20053"/>
    </source>
</evidence>
<dbReference type="Pfam" id="PF19913">
    <property type="entry name" value="WCOB"/>
    <property type="match status" value="1"/>
</dbReference>
<dbReference type="Pfam" id="PF20053">
    <property type="entry name" value="WC-rich"/>
    <property type="match status" value="1"/>
</dbReference>
<feature type="transmembrane region" description="Helical" evidence="2">
    <location>
        <begin position="291"/>
        <end position="312"/>
    </location>
</feature>
<dbReference type="InterPro" id="IPR045460">
    <property type="entry name" value="Wolframin_EF-hand"/>
</dbReference>
<feature type="domain" description="Wolframin cysteine-rich" evidence="5">
    <location>
        <begin position="361"/>
        <end position="445"/>
    </location>
</feature>
<dbReference type="Proteomes" id="UP000677054">
    <property type="component" value="Unassembled WGS sequence"/>
</dbReference>
<keyword evidence="2" id="KW-0472">Membrane</keyword>
<reference evidence="6" key="1">
    <citation type="submission" date="2020-11" db="EMBL/GenBank/DDBJ databases">
        <authorList>
            <person name="Tran Van P."/>
        </authorList>
    </citation>
    <scope>NUCLEOTIDE SEQUENCE</scope>
</reference>
<proteinExistence type="predicted"/>
<feature type="domain" description="Wolframin OB-fold" evidence="3">
    <location>
        <begin position="467"/>
        <end position="532"/>
    </location>
</feature>
<gene>
    <name evidence="6" type="ORF">DSTB1V02_LOCUS3634</name>
</gene>
<feature type="compositionally biased region" description="Polar residues" evidence="1">
    <location>
        <begin position="19"/>
        <end position="37"/>
    </location>
</feature>
<dbReference type="OrthoDB" id="5865303at2759"/>
<dbReference type="GO" id="GO:0030968">
    <property type="term" value="P:endoplasmic reticulum unfolded protein response"/>
    <property type="evidence" value="ECO:0007669"/>
    <property type="project" value="TreeGrafter"/>
</dbReference>
<organism evidence="6">
    <name type="scientific">Darwinula stevensoni</name>
    <dbReference type="NCBI Taxonomy" id="69355"/>
    <lineage>
        <taxon>Eukaryota</taxon>
        <taxon>Metazoa</taxon>
        <taxon>Ecdysozoa</taxon>
        <taxon>Arthropoda</taxon>
        <taxon>Crustacea</taxon>
        <taxon>Oligostraca</taxon>
        <taxon>Ostracoda</taxon>
        <taxon>Podocopa</taxon>
        <taxon>Podocopida</taxon>
        <taxon>Darwinulocopina</taxon>
        <taxon>Darwinuloidea</taxon>
        <taxon>Darwinulidae</taxon>
        <taxon>Darwinula</taxon>
    </lineage>
</organism>
<evidence type="ECO:0000256" key="1">
    <source>
        <dbReference type="SAM" id="MobiDB-lite"/>
    </source>
</evidence>
<feature type="compositionally biased region" description="Basic and acidic residues" evidence="1">
    <location>
        <begin position="9"/>
        <end position="18"/>
    </location>
</feature>
<dbReference type="EMBL" id="LR900002">
    <property type="protein sequence ID" value="CAD7243720.1"/>
    <property type="molecule type" value="Genomic_DNA"/>
</dbReference>
<dbReference type="GO" id="GO:0005789">
    <property type="term" value="C:endoplasmic reticulum membrane"/>
    <property type="evidence" value="ECO:0007669"/>
    <property type="project" value="TreeGrafter"/>
</dbReference>
<keyword evidence="2" id="KW-0812">Transmembrane</keyword>
<evidence type="ECO:0008006" key="8">
    <source>
        <dbReference type="Google" id="ProtNLM"/>
    </source>
</evidence>
<evidence type="ECO:0000259" key="3">
    <source>
        <dbReference type="Pfam" id="PF19913"/>
    </source>
</evidence>
<name>A0A7R9A0K6_9CRUS</name>
<feature type="transmembrane region" description="Helical" evidence="2">
    <location>
        <begin position="257"/>
        <end position="285"/>
    </location>
</feature>